<feature type="domain" description="Tyrosine specific protein phosphatases" evidence="1">
    <location>
        <begin position="1"/>
        <end position="60"/>
    </location>
</feature>
<evidence type="ECO:0000313" key="2">
    <source>
        <dbReference type="EMBL" id="SMY06745.1"/>
    </source>
</evidence>
<dbReference type="InterPro" id="IPR029021">
    <property type="entry name" value="Prot-tyrosine_phosphatase-like"/>
</dbReference>
<dbReference type="AlphaFoldDB" id="A0A238LBG4"/>
<gene>
    <name evidence="2" type="ORF">LOM8899_00875</name>
</gene>
<dbReference type="SUPFAM" id="SSF52799">
    <property type="entry name" value="(Phosphotyrosine protein) phosphatases II"/>
    <property type="match status" value="1"/>
</dbReference>
<dbReference type="EMBL" id="FXZK01000001">
    <property type="protein sequence ID" value="SMY06745.1"/>
    <property type="molecule type" value="Genomic_DNA"/>
</dbReference>
<dbReference type="InterPro" id="IPR016130">
    <property type="entry name" value="Tyr_Pase_AS"/>
</dbReference>
<dbReference type="Gene3D" id="3.90.190.10">
    <property type="entry name" value="Protein tyrosine phosphatase superfamily"/>
    <property type="match status" value="1"/>
</dbReference>
<reference evidence="2 3" key="1">
    <citation type="submission" date="2017-05" db="EMBL/GenBank/DDBJ databases">
        <authorList>
            <person name="Song R."/>
            <person name="Chenine A.L."/>
            <person name="Ruprecht R.M."/>
        </authorList>
    </citation>
    <scope>NUCLEOTIDE SEQUENCE [LARGE SCALE GENOMIC DNA]</scope>
    <source>
        <strain evidence="2 3">CECT 8899</strain>
    </source>
</reference>
<dbReference type="Proteomes" id="UP000201613">
    <property type="component" value="Unassembled WGS sequence"/>
</dbReference>
<organism evidence="2 3">
    <name type="scientific">Flavimaricola marinus</name>
    <dbReference type="NCBI Taxonomy" id="1819565"/>
    <lineage>
        <taxon>Bacteria</taxon>
        <taxon>Pseudomonadati</taxon>
        <taxon>Pseudomonadota</taxon>
        <taxon>Alphaproteobacteria</taxon>
        <taxon>Rhodobacterales</taxon>
        <taxon>Paracoccaceae</taxon>
        <taxon>Flavimaricola</taxon>
    </lineage>
</organism>
<dbReference type="InterPro" id="IPR000387">
    <property type="entry name" value="Tyr_Pase_dom"/>
</dbReference>
<evidence type="ECO:0000313" key="3">
    <source>
        <dbReference type="Proteomes" id="UP000201613"/>
    </source>
</evidence>
<dbReference type="PROSITE" id="PS50056">
    <property type="entry name" value="TYR_PHOSPHATASE_2"/>
    <property type="match status" value="1"/>
</dbReference>
<proteinExistence type="predicted"/>
<accession>A0A238LBG4</accession>
<protein>
    <recommendedName>
        <fullName evidence="1">Tyrosine specific protein phosphatases domain-containing protein</fullName>
    </recommendedName>
</protein>
<name>A0A238LBG4_9RHOB</name>
<sequence>MVRGLLGQGGKVLVHCFGGCGRSGMAVLRLMIEAGEDGATALTRLQELRPCAVETEAQRVWAFHAAR</sequence>
<keyword evidence="3" id="KW-1185">Reference proteome</keyword>
<evidence type="ECO:0000259" key="1">
    <source>
        <dbReference type="PROSITE" id="PS50056"/>
    </source>
</evidence>
<dbReference type="PROSITE" id="PS00383">
    <property type="entry name" value="TYR_PHOSPHATASE_1"/>
    <property type="match status" value="1"/>
</dbReference>